<protein>
    <recommendedName>
        <fullName evidence="3">SMB domain-containing protein</fullName>
    </recommendedName>
</protein>
<evidence type="ECO:0000256" key="2">
    <source>
        <dbReference type="SAM" id="MobiDB-lite"/>
    </source>
</evidence>
<dbReference type="PROSITE" id="PS50958">
    <property type="entry name" value="SMB_2"/>
    <property type="match status" value="1"/>
</dbReference>
<feature type="region of interest" description="Disordered" evidence="2">
    <location>
        <begin position="25"/>
        <end position="47"/>
    </location>
</feature>
<evidence type="ECO:0000313" key="5">
    <source>
        <dbReference type="Proteomes" id="UP000735302"/>
    </source>
</evidence>
<reference evidence="4 5" key="1">
    <citation type="journal article" date="2021" name="Elife">
        <title>Chloroplast acquisition without the gene transfer in kleptoplastic sea slugs, Plakobranchus ocellatus.</title>
        <authorList>
            <person name="Maeda T."/>
            <person name="Takahashi S."/>
            <person name="Yoshida T."/>
            <person name="Shimamura S."/>
            <person name="Takaki Y."/>
            <person name="Nagai Y."/>
            <person name="Toyoda A."/>
            <person name="Suzuki Y."/>
            <person name="Arimoto A."/>
            <person name="Ishii H."/>
            <person name="Satoh N."/>
            <person name="Nishiyama T."/>
            <person name="Hasebe M."/>
            <person name="Maruyama T."/>
            <person name="Minagawa J."/>
            <person name="Obokata J."/>
            <person name="Shigenobu S."/>
        </authorList>
    </citation>
    <scope>NUCLEOTIDE SEQUENCE [LARGE SCALE GENOMIC DNA]</scope>
</reference>
<evidence type="ECO:0000313" key="4">
    <source>
        <dbReference type="EMBL" id="GFN99933.1"/>
    </source>
</evidence>
<sequence>MSFSNPGAVSNTVEKLHRKIRSLRRQGLPMTSSTYPPSTPQPGTVSTPAYRNRKCQDIATEYAYREGLCGASDPVGYVSVARKRHTCKHRCGSAHTLGEMLFKCSCDELCLIHKDCCKDFINECPEMYSKSQRAKMNVAHLNTDCKRTSFRVFTKGRPLESLWSTHEPSIENGLEKMETNTAELALGSLIWNAQFYQTADLASSIIYLNYNEFSDVALATSRPHFVPKLLKITCFSEKSNTKKKLAITKLLPLCFPEEISHMPSILHRSCQSEGVVSCHCDNGGVLHEFLHNACLGRNISVPDMPWQPLTPKKAYDLKDHPTDSVCMVSAEKLQHSKKRVGFVDQRDGKAIRAMVVPFFPETSYLSSSRGRDGDNFSKAGESRSHSEQELDPFTPQAVKFLVEFSNTREKRFLCPGNVSSLSKCRLLECAREALLSSNSATSARHVDDRSCEVPVRATVSSVYQAGVSVCTCLRVVVALADLRIWTTAVKRLTNSYCWIDLGILPVPNGKLHIFSCTLLKLDESVRKLAELYK</sequence>
<comment type="caution">
    <text evidence="4">The sequence shown here is derived from an EMBL/GenBank/DDBJ whole genome shotgun (WGS) entry which is preliminary data.</text>
</comment>
<dbReference type="Gene3D" id="4.10.410.20">
    <property type="match status" value="1"/>
</dbReference>
<dbReference type="AlphaFoldDB" id="A0AAV4A021"/>
<accession>A0AAV4A021</accession>
<feature type="region of interest" description="Disordered" evidence="2">
    <location>
        <begin position="364"/>
        <end position="390"/>
    </location>
</feature>
<feature type="compositionally biased region" description="Basic and acidic residues" evidence="2">
    <location>
        <begin position="369"/>
        <end position="388"/>
    </location>
</feature>
<gene>
    <name evidence="4" type="ORF">PoB_002643900</name>
</gene>
<keyword evidence="5" id="KW-1185">Reference proteome</keyword>
<proteinExistence type="predicted"/>
<evidence type="ECO:0000256" key="1">
    <source>
        <dbReference type="ARBA" id="ARBA00023157"/>
    </source>
</evidence>
<dbReference type="InterPro" id="IPR036024">
    <property type="entry name" value="Somatomedin_B-like_dom_sf"/>
</dbReference>
<dbReference type="Pfam" id="PF01033">
    <property type="entry name" value="Somatomedin_B"/>
    <property type="match status" value="1"/>
</dbReference>
<dbReference type="SUPFAM" id="SSF90188">
    <property type="entry name" value="Somatomedin B domain"/>
    <property type="match status" value="1"/>
</dbReference>
<name>A0AAV4A021_9GAST</name>
<evidence type="ECO:0000259" key="3">
    <source>
        <dbReference type="PROSITE" id="PS50958"/>
    </source>
</evidence>
<dbReference type="InterPro" id="IPR001212">
    <property type="entry name" value="Somatomedin_B_dom"/>
</dbReference>
<organism evidence="4 5">
    <name type="scientific">Plakobranchus ocellatus</name>
    <dbReference type="NCBI Taxonomy" id="259542"/>
    <lineage>
        <taxon>Eukaryota</taxon>
        <taxon>Metazoa</taxon>
        <taxon>Spiralia</taxon>
        <taxon>Lophotrochozoa</taxon>
        <taxon>Mollusca</taxon>
        <taxon>Gastropoda</taxon>
        <taxon>Heterobranchia</taxon>
        <taxon>Euthyneura</taxon>
        <taxon>Panpulmonata</taxon>
        <taxon>Sacoglossa</taxon>
        <taxon>Placobranchoidea</taxon>
        <taxon>Plakobranchidae</taxon>
        <taxon>Plakobranchus</taxon>
    </lineage>
</organism>
<dbReference type="EMBL" id="BLXT01003024">
    <property type="protein sequence ID" value="GFN99933.1"/>
    <property type="molecule type" value="Genomic_DNA"/>
</dbReference>
<dbReference type="Proteomes" id="UP000735302">
    <property type="component" value="Unassembled WGS sequence"/>
</dbReference>
<feature type="domain" description="SMB" evidence="3">
    <location>
        <begin position="83"/>
        <end position="128"/>
    </location>
</feature>
<keyword evidence="1" id="KW-1015">Disulfide bond</keyword>
<dbReference type="PROSITE" id="PS00524">
    <property type="entry name" value="SMB_1"/>
    <property type="match status" value="1"/>
</dbReference>